<gene>
    <name evidence="1" type="primary">LOC125553617</name>
</gene>
<keyword evidence="2" id="KW-1185">Reference proteome</keyword>
<reference evidence="2" key="1">
    <citation type="journal article" date="2013" name="Nature">
        <title>Draft genome of the wheat A-genome progenitor Triticum urartu.</title>
        <authorList>
            <person name="Ling H.Q."/>
            <person name="Zhao S."/>
            <person name="Liu D."/>
            <person name="Wang J."/>
            <person name="Sun H."/>
            <person name="Zhang C."/>
            <person name="Fan H."/>
            <person name="Li D."/>
            <person name="Dong L."/>
            <person name="Tao Y."/>
            <person name="Gao C."/>
            <person name="Wu H."/>
            <person name="Li Y."/>
            <person name="Cui Y."/>
            <person name="Guo X."/>
            <person name="Zheng S."/>
            <person name="Wang B."/>
            <person name="Yu K."/>
            <person name="Liang Q."/>
            <person name="Yang W."/>
            <person name="Lou X."/>
            <person name="Chen J."/>
            <person name="Feng M."/>
            <person name="Jian J."/>
            <person name="Zhang X."/>
            <person name="Luo G."/>
            <person name="Jiang Y."/>
            <person name="Liu J."/>
            <person name="Wang Z."/>
            <person name="Sha Y."/>
            <person name="Zhang B."/>
            <person name="Wu H."/>
            <person name="Tang D."/>
            <person name="Shen Q."/>
            <person name="Xue P."/>
            <person name="Zou S."/>
            <person name="Wang X."/>
            <person name="Liu X."/>
            <person name="Wang F."/>
            <person name="Yang Y."/>
            <person name="An X."/>
            <person name="Dong Z."/>
            <person name="Zhang K."/>
            <person name="Zhang X."/>
            <person name="Luo M.C."/>
            <person name="Dvorak J."/>
            <person name="Tong Y."/>
            <person name="Wang J."/>
            <person name="Yang H."/>
            <person name="Li Z."/>
            <person name="Wang D."/>
            <person name="Zhang A."/>
            <person name="Wang J."/>
        </authorList>
    </citation>
    <scope>NUCLEOTIDE SEQUENCE</scope>
    <source>
        <strain evidence="2">cv. G1812</strain>
    </source>
</reference>
<dbReference type="Proteomes" id="UP000015106">
    <property type="component" value="Chromosome 4"/>
</dbReference>
<dbReference type="EnsemblPlants" id="TuG1812G0400001027.01.T01">
    <property type="protein sequence ID" value="TuG1812G0400001027.01.T01.cds291318"/>
    <property type="gene ID" value="TuG1812G0400001027.01"/>
</dbReference>
<reference evidence="1" key="2">
    <citation type="submission" date="2018-03" db="EMBL/GenBank/DDBJ databases">
        <title>The Triticum urartu genome reveals the dynamic nature of wheat genome evolution.</title>
        <authorList>
            <person name="Ling H."/>
            <person name="Ma B."/>
            <person name="Shi X."/>
            <person name="Liu H."/>
            <person name="Dong L."/>
            <person name="Sun H."/>
            <person name="Cao Y."/>
            <person name="Gao Q."/>
            <person name="Zheng S."/>
            <person name="Li Y."/>
            <person name="Yu Y."/>
            <person name="Du H."/>
            <person name="Qi M."/>
            <person name="Li Y."/>
            <person name="Yu H."/>
            <person name="Cui Y."/>
            <person name="Wang N."/>
            <person name="Chen C."/>
            <person name="Wu H."/>
            <person name="Zhao Y."/>
            <person name="Zhang J."/>
            <person name="Li Y."/>
            <person name="Zhou W."/>
            <person name="Zhang B."/>
            <person name="Hu W."/>
            <person name="Eijk M."/>
            <person name="Tang J."/>
            <person name="Witsenboer H."/>
            <person name="Zhao S."/>
            <person name="Li Z."/>
            <person name="Zhang A."/>
            <person name="Wang D."/>
            <person name="Liang C."/>
        </authorList>
    </citation>
    <scope>NUCLEOTIDE SEQUENCE [LARGE SCALE GENOMIC DNA]</scope>
    <source>
        <strain evidence="1">cv. G1812</strain>
    </source>
</reference>
<organism evidence="1 2">
    <name type="scientific">Triticum urartu</name>
    <name type="common">Red wild einkorn</name>
    <name type="synonym">Crithodium urartu</name>
    <dbReference type="NCBI Taxonomy" id="4572"/>
    <lineage>
        <taxon>Eukaryota</taxon>
        <taxon>Viridiplantae</taxon>
        <taxon>Streptophyta</taxon>
        <taxon>Embryophyta</taxon>
        <taxon>Tracheophyta</taxon>
        <taxon>Spermatophyta</taxon>
        <taxon>Magnoliopsida</taxon>
        <taxon>Liliopsida</taxon>
        <taxon>Poales</taxon>
        <taxon>Poaceae</taxon>
        <taxon>BOP clade</taxon>
        <taxon>Pooideae</taxon>
        <taxon>Triticodae</taxon>
        <taxon>Triticeae</taxon>
        <taxon>Triticinae</taxon>
        <taxon>Triticum</taxon>
    </lineage>
</organism>
<proteinExistence type="predicted"/>
<accession>A0A8R7Q2M9</accession>
<protein>
    <submittedName>
        <fullName evidence="1">Uncharacterized protein</fullName>
    </submittedName>
</protein>
<reference evidence="1" key="3">
    <citation type="submission" date="2022-06" db="UniProtKB">
        <authorList>
            <consortium name="EnsemblPlants"/>
        </authorList>
    </citation>
    <scope>IDENTIFICATION</scope>
</reference>
<sequence>MQQLTTLSHTGSSGATHACYTGLSRSGSRPAVSALLEPSFAAGTGRAGCARQTGQVACAHSQTSTHPTWNECLHPGKARTASPSCMALRHTAHSSLTSLPSPRASALNRTTGMAASAALSSPPPPALFLAGPAAVLDPVRCTPSRPLHRTYR</sequence>
<evidence type="ECO:0000313" key="1">
    <source>
        <dbReference type="EnsemblPlants" id="TuG1812G0400001027.01.T01.cds291318"/>
    </source>
</evidence>
<name>A0A8R7Q2M9_TRIUA</name>
<evidence type="ECO:0000313" key="2">
    <source>
        <dbReference type="Proteomes" id="UP000015106"/>
    </source>
</evidence>
<dbReference type="AlphaFoldDB" id="A0A8R7Q2M9"/>
<dbReference type="Gramene" id="TuG1812G0400001027.01.T01">
    <property type="protein sequence ID" value="TuG1812G0400001027.01.T01.cds291318"/>
    <property type="gene ID" value="TuG1812G0400001027.01"/>
</dbReference>